<keyword evidence="2" id="KW-1185">Reference proteome</keyword>
<dbReference type="InterPro" id="IPR016035">
    <property type="entry name" value="Acyl_Trfase/lysoPLipase"/>
</dbReference>
<dbReference type="RefSeq" id="WP_284216515.1">
    <property type="nucleotide sequence ID" value="NZ_BSOT01000005.1"/>
</dbReference>
<evidence type="ECO:0008006" key="3">
    <source>
        <dbReference type="Google" id="ProtNLM"/>
    </source>
</evidence>
<evidence type="ECO:0000313" key="2">
    <source>
        <dbReference type="Proteomes" id="UP001156601"/>
    </source>
</evidence>
<accession>A0AA37SXW1</accession>
<reference evidence="1" key="2">
    <citation type="submission" date="2023-01" db="EMBL/GenBank/DDBJ databases">
        <title>Draft genome sequence of Agaribacter marinus strain NBRC 110023.</title>
        <authorList>
            <person name="Sun Q."/>
            <person name="Mori K."/>
        </authorList>
    </citation>
    <scope>NUCLEOTIDE SEQUENCE</scope>
    <source>
        <strain evidence="1">NBRC 110023</strain>
    </source>
</reference>
<organism evidence="1 2">
    <name type="scientific">Agaribacter marinus</name>
    <dbReference type="NCBI Taxonomy" id="1431249"/>
    <lineage>
        <taxon>Bacteria</taxon>
        <taxon>Pseudomonadati</taxon>
        <taxon>Pseudomonadota</taxon>
        <taxon>Gammaproteobacteria</taxon>
        <taxon>Alteromonadales</taxon>
        <taxon>Alteromonadaceae</taxon>
        <taxon>Agaribacter</taxon>
    </lineage>
</organism>
<name>A0AA37SXW1_9ALTE</name>
<proteinExistence type="predicted"/>
<comment type="caution">
    <text evidence="1">The sequence shown here is derived from an EMBL/GenBank/DDBJ whole genome shotgun (WGS) entry which is preliminary data.</text>
</comment>
<sequence>MQTQALQIYAGKTALKAIQDKGFTADMFSAFMGASGGPKWFVLSGLDKIMFSEFFAKAEQKIDIIGTSAGAFRSACFAQTDTKTAIERLADKYSTTIYSEKPSAREITQKSRDLLNHVLDEAGTHQLLSNNKRAVHIIASRCHGLMKSENRIVQLAGLGLANLRNLRSRKALEKSFTRSVFYSGDIPLNFDEKPHISTEYIKLSNKNVHDALVASGSIPIIIEGISDIAGASKGVFRDGGILDYHFDMKINTERLVLYPHFFKTPIPGWFDKHLKHRICRQDNYDNVVLLAPSDEFVASLPYGKISDRKDFTRMPPAQRIPYWQQVIQESERLAESFFAQIESENIANFVQAIDLKR</sequence>
<dbReference type="AlphaFoldDB" id="A0AA37SXW1"/>
<evidence type="ECO:0000313" key="1">
    <source>
        <dbReference type="EMBL" id="GLR70209.1"/>
    </source>
</evidence>
<gene>
    <name evidence="1" type="ORF">GCM10007852_11170</name>
</gene>
<dbReference type="SUPFAM" id="SSF52151">
    <property type="entry name" value="FabD/lysophospholipase-like"/>
    <property type="match status" value="1"/>
</dbReference>
<protein>
    <recommendedName>
        <fullName evidence="3">Patatin-like phospholipase family protein</fullName>
    </recommendedName>
</protein>
<reference evidence="1" key="1">
    <citation type="journal article" date="2014" name="Int. J. Syst. Evol. Microbiol.">
        <title>Complete genome sequence of Corynebacterium casei LMG S-19264T (=DSM 44701T), isolated from a smear-ripened cheese.</title>
        <authorList>
            <consortium name="US DOE Joint Genome Institute (JGI-PGF)"/>
            <person name="Walter F."/>
            <person name="Albersmeier A."/>
            <person name="Kalinowski J."/>
            <person name="Ruckert C."/>
        </authorList>
    </citation>
    <scope>NUCLEOTIDE SEQUENCE</scope>
    <source>
        <strain evidence="1">NBRC 110023</strain>
    </source>
</reference>
<dbReference type="Proteomes" id="UP001156601">
    <property type="component" value="Unassembled WGS sequence"/>
</dbReference>
<dbReference type="EMBL" id="BSOT01000005">
    <property type="protein sequence ID" value="GLR70209.1"/>
    <property type="molecule type" value="Genomic_DNA"/>
</dbReference>